<name>A0A7W7Z1S7_9BRAD</name>
<dbReference type="EMBL" id="JACHIH010000004">
    <property type="protein sequence ID" value="MBB5046318.1"/>
    <property type="molecule type" value="Genomic_DNA"/>
</dbReference>
<comment type="pathway">
    <text evidence="7">Bacterial outer membrane biogenesis; LPS lipid A biosynthesis.</text>
</comment>
<keyword evidence="5 7" id="KW-0443">Lipid metabolism</keyword>
<keyword evidence="11" id="KW-1185">Reference proteome</keyword>
<dbReference type="GO" id="GO:0103118">
    <property type="term" value="F:UDP-3-O-[(3R)-3-hydroxyacyl]-glucosamine N-acyltransferase activity"/>
    <property type="evidence" value="ECO:0007669"/>
    <property type="project" value="UniProtKB-EC"/>
</dbReference>
<feature type="active site" description="Proton acceptor" evidence="7">
    <location>
        <position position="257"/>
    </location>
</feature>
<keyword evidence="3 7" id="KW-0808">Transferase</keyword>
<dbReference type="EC" id="2.3.1.191" evidence="7"/>
<dbReference type="InterPro" id="IPR018357">
    <property type="entry name" value="Hexapep_transf_CS"/>
</dbReference>
<evidence type="ECO:0000256" key="3">
    <source>
        <dbReference type="ARBA" id="ARBA00022679"/>
    </source>
</evidence>
<dbReference type="Pfam" id="PF00132">
    <property type="entry name" value="Hexapep"/>
    <property type="match status" value="2"/>
</dbReference>
<dbReference type="Proteomes" id="UP000542353">
    <property type="component" value="Unassembled WGS sequence"/>
</dbReference>
<dbReference type="GO" id="GO:0016020">
    <property type="term" value="C:membrane"/>
    <property type="evidence" value="ECO:0007669"/>
    <property type="project" value="GOC"/>
</dbReference>
<dbReference type="HAMAP" id="MF_00523">
    <property type="entry name" value="LpxD"/>
    <property type="match status" value="1"/>
</dbReference>
<dbReference type="UniPathway" id="UPA00973"/>
<dbReference type="Gene3D" id="2.160.10.10">
    <property type="entry name" value="Hexapeptide repeat proteins"/>
    <property type="match status" value="1"/>
</dbReference>
<gene>
    <name evidence="7" type="primary">lpxD</name>
    <name evidence="10" type="ORF">HNR60_001063</name>
</gene>
<evidence type="ECO:0000313" key="10">
    <source>
        <dbReference type="EMBL" id="MBB5046318.1"/>
    </source>
</evidence>
<dbReference type="InterPro" id="IPR001451">
    <property type="entry name" value="Hexapep"/>
</dbReference>
<dbReference type="NCBIfam" id="NF002060">
    <property type="entry name" value="PRK00892.1"/>
    <property type="match status" value="1"/>
</dbReference>
<keyword evidence="4 7" id="KW-0677">Repeat</keyword>
<dbReference type="SUPFAM" id="SSF51161">
    <property type="entry name" value="Trimeric LpxA-like enzymes"/>
    <property type="match status" value="1"/>
</dbReference>
<dbReference type="GO" id="GO:0016410">
    <property type="term" value="F:N-acyltransferase activity"/>
    <property type="evidence" value="ECO:0007669"/>
    <property type="project" value="InterPro"/>
</dbReference>
<dbReference type="PANTHER" id="PTHR43378:SF2">
    <property type="entry name" value="UDP-3-O-ACYLGLUCOSAMINE N-ACYLTRANSFERASE 1, MITOCHONDRIAL-RELATED"/>
    <property type="match status" value="1"/>
</dbReference>
<comment type="function">
    <text evidence="7">Catalyzes the N-acylation of UDP-3-O-acylglucosamine using 3-hydroxyacyl-ACP as the acyl donor. Is involved in the biosynthesis of lipid A, a phosphorylated glycolipid that anchors the lipopolysaccharide to the outer membrane of the cell.</text>
</comment>
<evidence type="ECO:0000256" key="4">
    <source>
        <dbReference type="ARBA" id="ARBA00022737"/>
    </source>
</evidence>
<accession>A0A7W7Z1S7</accession>
<evidence type="ECO:0000256" key="1">
    <source>
        <dbReference type="ARBA" id="ARBA00022516"/>
    </source>
</evidence>
<dbReference type="NCBIfam" id="TIGR01853">
    <property type="entry name" value="lipid_A_lpxD"/>
    <property type="match status" value="1"/>
</dbReference>
<proteinExistence type="inferred from homology"/>
<reference evidence="10 11" key="1">
    <citation type="submission" date="2020-08" db="EMBL/GenBank/DDBJ databases">
        <title>Genomic Encyclopedia of Type Strains, Phase IV (KMG-IV): sequencing the most valuable type-strain genomes for metagenomic binning, comparative biology and taxonomic classification.</title>
        <authorList>
            <person name="Goeker M."/>
        </authorList>
    </citation>
    <scope>NUCLEOTIDE SEQUENCE [LARGE SCALE GENOMIC DNA]</scope>
    <source>
        <strain evidence="10 11">DSM 12706</strain>
    </source>
</reference>
<keyword evidence="6 7" id="KW-0012">Acyltransferase</keyword>
<organism evidence="10 11">
    <name type="scientific">Rhodopseudomonas rhenobacensis</name>
    <dbReference type="NCBI Taxonomy" id="87461"/>
    <lineage>
        <taxon>Bacteria</taxon>
        <taxon>Pseudomonadati</taxon>
        <taxon>Pseudomonadota</taxon>
        <taxon>Alphaproteobacteria</taxon>
        <taxon>Hyphomicrobiales</taxon>
        <taxon>Nitrobacteraceae</taxon>
        <taxon>Rhodopseudomonas</taxon>
    </lineage>
</organism>
<feature type="domain" description="UDP-3-O-[3-hydroxymyristoyl] glucosamine N-acyltransferase non-repeat region" evidence="9">
    <location>
        <begin position="34"/>
        <end position="101"/>
    </location>
</feature>
<comment type="similarity">
    <text evidence="7">Belongs to the transferase hexapeptide repeat family. LpxD subfamily.</text>
</comment>
<dbReference type="RefSeq" id="WP_184255065.1">
    <property type="nucleotide sequence ID" value="NZ_JACHIH010000004.1"/>
</dbReference>
<dbReference type="PROSITE" id="PS00101">
    <property type="entry name" value="HEXAPEP_TRANSFERASES"/>
    <property type="match status" value="2"/>
</dbReference>
<evidence type="ECO:0000256" key="6">
    <source>
        <dbReference type="ARBA" id="ARBA00023315"/>
    </source>
</evidence>
<dbReference type="InterPro" id="IPR020573">
    <property type="entry name" value="UDP_GlcNAc_AcTrfase_non-rep"/>
</dbReference>
<dbReference type="InterPro" id="IPR011004">
    <property type="entry name" value="Trimer_LpxA-like_sf"/>
</dbReference>
<dbReference type="CDD" id="cd03352">
    <property type="entry name" value="LbH_LpxD"/>
    <property type="match status" value="1"/>
</dbReference>
<dbReference type="PANTHER" id="PTHR43378">
    <property type="entry name" value="UDP-3-O-ACYLGLUCOSAMINE N-ACYLTRANSFERASE"/>
    <property type="match status" value="1"/>
</dbReference>
<evidence type="ECO:0000256" key="8">
    <source>
        <dbReference type="SAM" id="MobiDB-lite"/>
    </source>
</evidence>
<dbReference type="AlphaFoldDB" id="A0A7W7Z1S7"/>
<comment type="subunit">
    <text evidence="7">Homotrimer.</text>
</comment>
<dbReference type="InterPro" id="IPR007691">
    <property type="entry name" value="LpxD"/>
</dbReference>
<keyword evidence="2 7" id="KW-0441">Lipid A biosynthesis</keyword>
<comment type="catalytic activity">
    <reaction evidence="7">
        <text>a UDP-3-O-[(3R)-3-hydroxyacyl]-alpha-D-glucosamine + a (3R)-hydroxyacyl-[ACP] = a UDP-2-N,3-O-bis[(3R)-3-hydroxyacyl]-alpha-D-glucosamine + holo-[ACP] + H(+)</text>
        <dbReference type="Rhea" id="RHEA:53836"/>
        <dbReference type="Rhea" id="RHEA-COMP:9685"/>
        <dbReference type="Rhea" id="RHEA-COMP:9945"/>
        <dbReference type="ChEBI" id="CHEBI:15378"/>
        <dbReference type="ChEBI" id="CHEBI:64479"/>
        <dbReference type="ChEBI" id="CHEBI:78827"/>
        <dbReference type="ChEBI" id="CHEBI:137740"/>
        <dbReference type="ChEBI" id="CHEBI:137748"/>
        <dbReference type="EC" id="2.3.1.191"/>
    </reaction>
</comment>
<evidence type="ECO:0000256" key="5">
    <source>
        <dbReference type="ARBA" id="ARBA00023098"/>
    </source>
</evidence>
<evidence type="ECO:0000259" key="9">
    <source>
        <dbReference type="Pfam" id="PF04613"/>
    </source>
</evidence>
<comment type="caution">
    <text evidence="10">The sequence shown here is derived from an EMBL/GenBank/DDBJ whole genome shotgun (WGS) entry which is preliminary data.</text>
</comment>
<dbReference type="GO" id="GO:0009245">
    <property type="term" value="P:lipid A biosynthetic process"/>
    <property type="evidence" value="ECO:0007669"/>
    <property type="project" value="UniProtKB-UniRule"/>
</dbReference>
<evidence type="ECO:0000256" key="7">
    <source>
        <dbReference type="HAMAP-Rule" id="MF_00523"/>
    </source>
</evidence>
<keyword evidence="1 7" id="KW-0444">Lipid biosynthesis</keyword>
<protein>
    <recommendedName>
        <fullName evidence="7">UDP-3-O-acylglucosamine N-acyltransferase</fullName>
        <ecNumber evidence="7">2.3.1.191</ecNumber>
    </recommendedName>
</protein>
<dbReference type="Gene3D" id="3.40.1390.10">
    <property type="entry name" value="MurE/MurF, N-terminal domain"/>
    <property type="match status" value="1"/>
</dbReference>
<evidence type="ECO:0000313" key="11">
    <source>
        <dbReference type="Proteomes" id="UP000542353"/>
    </source>
</evidence>
<dbReference type="Pfam" id="PF04613">
    <property type="entry name" value="LpxD"/>
    <property type="match status" value="1"/>
</dbReference>
<evidence type="ECO:0000256" key="2">
    <source>
        <dbReference type="ARBA" id="ARBA00022556"/>
    </source>
</evidence>
<feature type="region of interest" description="Disordered" evidence="8">
    <location>
        <begin position="344"/>
        <end position="368"/>
    </location>
</feature>
<feature type="compositionally biased region" description="Low complexity" evidence="8">
    <location>
        <begin position="350"/>
        <end position="368"/>
    </location>
</feature>
<sequence length="368" mass="37618">MGESGFFVDSVGLSVGDIVALTGAQPRDGSDLERIISDLAPLDRAGIADLSFIAETKYAGVLAATKAGAVLTTERFADIAPPSVTVLRIAKPYEAFVAVARQLYPSALRPTSLFGTIGIAPGAIVHPSAKLAAGVTVDPGAVIGPRAEIGKGSLIGANAVIGPHVKIGADCAIGAGCTITHSEIGDRVIVHPGSQIGQDGFGYISSAKGHTKVPQIGRVMIHDDVEIGSGTQIDRGGMRDTVIGQGTKIDNLCQIGHNCVIGRHCIIVAQSGLSGSVTVEDFAVLGARTGVIPHITIGKGAMLASRSTVYSNVPAGAVWGGFPAQSKRQWMREVVALRQLAARDQEGRTAAPADAAAPSSDVPDQAAS</sequence>